<keyword evidence="1" id="KW-0175">Coiled coil</keyword>
<proteinExistence type="predicted"/>
<keyword evidence="4" id="KW-1185">Reference proteome</keyword>
<protein>
    <submittedName>
        <fullName evidence="3">Uncharacterized protein</fullName>
    </submittedName>
</protein>
<feature type="region of interest" description="Disordered" evidence="2">
    <location>
        <begin position="147"/>
        <end position="252"/>
    </location>
</feature>
<feature type="coiled-coil region" evidence="1">
    <location>
        <begin position="77"/>
        <end position="111"/>
    </location>
</feature>
<feature type="region of interest" description="Disordered" evidence="2">
    <location>
        <begin position="1"/>
        <end position="67"/>
    </location>
</feature>
<sequence length="320" mass="34908">MAAAAGTGAAMKASAARKPARKKSPFEQGQSSTTKKVGLKGAKTSSSSSSSSSVRTAYGAMAEKKKVLVTKDKKGELRAVEAKRKEKDAKLKALSNRIAWLKAEEERASSKVSELNDLINVAGSKTGAGERDPEELSRDVRFRGILSNKGKEDVHRSRQRVKAAKKEHTKTVKALKRDRRRAERAERAEATEAKEEVVEEAGPAVHRIPVPSSGQGGEDGAEPAPEERLDPGERVRRRLGAEKAEEEERVKGSLTALELISRRWRDDKEPLRENMEITRRHILSQSRKRAEEGGAACWGRAVSVVEYGGGAWRKPAAAAS</sequence>
<feature type="compositionally biased region" description="Low complexity" evidence="2">
    <location>
        <begin position="1"/>
        <end position="17"/>
    </location>
</feature>
<evidence type="ECO:0000256" key="1">
    <source>
        <dbReference type="SAM" id="Coils"/>
    </source>
</evidence>
<dbReference type="EMBL" id="CP151512">
    <property type="protein sequence ID" value="WZN65557.1"/>
    <property type="molecule type" value="Genomic_DNA"/>
</dbReference>
<gene>
    <name evidence="3" type="ORF">HKI87_12g71170</name>
</gene>
<name>A0AAX4PGN9_9CHLO</name>
<evidence type="ECO:0000313" key="3">
    <source>
        <dbReference type="EMBL" id="WZN65557.1"/>
    </source>
</evidence>
<feature type="compositionally biased region" description="Basic and acidic residues" evidence="2">
    <location>
        <begin position="225"/>
        <end position="251"/>
    </location>
</feature>
<reference evidence="3 4" key="1">
    <citation type="submission" date="2024-03" db="EMBL/GenBank/DDBJ databases">
        <title>Complete genome sequence of the green alga Chloropicon roscoffensis RCC1871.</title>
        <authorList>
            <person name="Lemieux C."/>
            <person name="Pombert J.-F."/>
            <person name="Otis C."/>
            <person name="Turmel M."/>
        </authorList>
    </citation>
    <scope>NUCLEOTIDE SEQUENCE [LARGE SCALE GENOMIC DNA]</scope>
    <source>
        <strain evidence="3 4">RCC1871</strain>
    </source>
</reference>
<feature type="compositionally biased region" description="Basic and acidic residues" evidence="2">
    <location>
        <begin position="180"/>
        <end position="196"/>
    </location>
</feature>
<dbReference type="Proteomes" id="UP001472866">
    <property type="component" value="Chromosome 12"/>
</dbReference>
<accession>A0AAX4PGN9</accession>
<dbReference type="AlphaFoldDB" id="A0AAX4PGN9"/>
<organism evidence="3 4">
    <name type="scientific">Chloropicon roscoffensis</name>
    <dbReference type="NCBI Taxonomy" id="1461544"/>
    <lineage>
        <taxon>Eukaryota</taxon>
        <taxon>Viridiplantae</taxon>
        <taxon>Chlorophyta</taxon>
        <taxon>Chloropicophyceae</taxon>
        <taxon>Chloropicales</taxon>
        <taxon>Chloropicaceae</taxon>
        <taxon>Chloropicon</taxon>
    </lineage>
</organism>
<evidence type="ECO:0000256" key="2">
    <source>
        <dbReference type="SAM" id="MobiDB-lite"/>
    </source>
</evidence>
<evidence type="ECO:0000313" key="4">
    <source>
        <dbReference type="Proteomes" id="UP001472866"/>
    </source>
</evidence>